<feature type="region of interest" description="Disordered" evidence="1">
    <location>
        <begin position="34"/>
        <end position="78"/>
    </location>
</feature>
<accession>A0A8J8KFZ2</accession>
<organism evidence="2 3">
    <name type="scientific">Haloterrigena gelatinilytica</name>
    <dbReference type="NCBI Taxonomy" id="2741724"/>
    <lineage>
        <taxon>Archaea</taxon>
        <taxon>Methanobacteriati</taxon>
        <taxon>Methanobacteriota</taxon>
        <taxon>Stenosarchaea group</taxon>
        <taxon>Halobacteria</taxon>
        <taxon>Halobacteriales</taxon>
        <taxon>Natrialbaceae</taxon>
        <taxon>Haloterrigena</taxon>
    </lineage>
</organism>
<evidence type="ECO:0000256" key="1">
    <source>
        <dbReference type="SAM" id="MobiDB-lite"/>
    </source>
</evidence>
<reference evidence="2" key="1">
    <citation type="submission" date="2020-06" db="EMBL/GenBank/DDBJ databases">
        <title>Haloterrigena sp. nov., an extremely halophilic archaeon isolated from a saline sediment.</title>
        <authorList>
            <person name="Liu B.-B."/>
        </authorList>
    </citation>
    <scope>NUCLEOTIDE SEQUENCE</scope>
    <source>
        <strain evidence="2">SYSU A121-1</strain>
    </source>
</reference>
<evidence type="ECO:0000313" key="3">
    <source>
        <dbReference type="Proteomes" id="UP000728647"/>
    </source>
</evidence>
<name>A0A8J8KFZ2_9EURY</name>
<proteinExistence type="predicted"/>
<comment type="caution">
    <text evidence="2">The sequence shown here is derived from an EMBL/GenBank/DDBJ whole genome shotgun (WGS) entry which is preliminary data.</text>
</comment>
<protein>
    <submittedName>
        <fullName evidence="2">Uncharacterized protein</fullName>
    </submittedName>
</protein>
<sequence>MPSTSLSRRRLLAASGGCLSAAFAGCVGFSEGESVSGHSSSEGGTLESTHEYESLSIRSTDDTPVAYSSEDAAEDAEEKRAPRYLADFFVTDEDDAAALWFTGAAADDDVDAARAFVEETDFDGESIYVDQRSIDDCYRRRLLSVRAADGEFRTDYCRALKAPMEPCEADRSVTEAVFVRVHRPYDDPPSSRGSSERTTCPSGAGGGNGSAANETDGTDTANETAGTETNDTDAPSAEEPR</sequence>
<feature type="region of interest" description="Disordered" evidence="1">
    <location>
        <begin position="182"/>
        <end position="241"/>
    </location>
</feature>
<gene>
    <name evidence="2" type="ORF">HT576_13675</name>
</gene>
<feature type="compositionally biased region" description="Low complexity" evidence="1">
    <location>
        <begin position="34"/>
        <end position="44"/>
    </location>
</feature>
<evidence type="ECO:0000313" key="2">
    <source>
        <dbReference type="EMBL" id="NUB92066.1"/>
    </source>
</evidence>
<dbReference type="EMBL" id="JABURA010000001">
    <property type="protein sequence ID" value="NUB92066.1"/>
    <property type="molecule type" value="Genomic_DNA"/>
</dbReference>
<dbReference type="OrthoDB" id="242771at2157"/>
<feature type="compositionally biased region" description="Polar residues" evidence="1">
    <location>
        <begin position="218"/>
        <end position="233"/>
    </location>
</feature>
<dbReference type="AlphaFoldDB" id="A0A8J8KFZ2"/>
<feature type="compositionally biased region" description="Polar residues" evidence="1">
    <location>
        <begin position="191"/>
        <end position="201"/>
    </location>
</feature>
<dbReference type="RefSeq" id="WP_174702324.1">
    <property type="nucleotide sequence ID" value="NZ_JABURA010000001.1"/>
</dbReference>
<dbReference type="Proteomes" id="UP000728647">
    <property type="component" value="Unassembled WGS sequence"/>
</dbReference>